<dbReference type="GO" id="GO:0005576">
    <property type="term" value="C:extracellular region"/>
    <property type="evidence" value="ECO:0007669"/>
    <property type="project" value="InterPro"/>
</dbReference>
<evidence type="ECO:0000313" key="5">
    <source>
        <dbReference type="Proteomes" id="UP000235861"/>
    </source>
</evidence>
<dbReference type="InterPro" id="IPR022220">
    <property type="entry name" value="Hemolysin_N"/>
</dbReference>
<reference evidence="4 5" key="1">
    <citation type="submission" date="2017-11" db="EMBL/GenBank/DDBJ databases">
        <title>Draft genome sequence of environmental isolate Aeromonas cavernicola sp. nov. MDC 2508.</title>
        <authorList>
            <person name="Colston S.M."/>
            <person name="Navarro A."/>
            <person name="Martinez-Murcia A.J."/>
            <person name="Graf J."/>
        </authorList>
    </citation>
    <scope>NUCLEOTIDE SEQUENCE [LARGE SCALE GENOMIC DNA]</scope>
    <source>
        <strain evidence="4 5">MDC 2508</strain>
    </source>
</reference>
<feature type="chain" id="PRO_5014158284" evidence="2">
    <location>
        <begin position="31"/>
        <end position="622"/>
    </location>
</feature>
<dbReference type="Gene3D" id="6.20.40.20">
    <property type="entry name" value="Leukocidin/Hemolysin toxin, pre-stem domain"/>
    <property type="match status" value="1"/>
</dbReference>
<dbReference type="EMBL" id="PGGC01000097">
    <property type="protein sequence ID" value="PJG58653.1"/>
    <property type="molecule type" value="Genomic_DNA"/>
</dbReference>
<dbReference type="InterPro" id="IPR016183">
    <property type="entry name" value="Leukocidin/Hemolysin_toxin"/>
</dbReference>
<dbReference type="InterPro" id="IPR000772">
    <property type="entry name" value="Ricin_B_lectin"/>
</dbReference>
<evidence type="ECO:0000313" key="4">
    <source>
        <dbReference type="EMBL" id="PJG58653.1"/>
    </source>
</evidence>
<evidence type="ECO:0000256" key="1">
    <source>
        <dbReference type="ARBA" id="ARBA00022729"/>
    </source>
</evidence>
<dbReference type="RefSeq" id="WP_100294284.1">
    <property type="nucleotide sequence ID" value="NZ_PGGC01000097.1"/>
</dbReference>
<evidence type="ECO:0000256" key="2">
    <source>
        <dbReference type="SAM" id="SignalP"/>
    </source>
</evidence>
<dbReference type="SUPFAM" id="SSF56959">
    <property type="entry name" value="Leukocidin-like"/>
    <property type="match status" value="1"/>
</dbReference>
<name>A0A2H9U3N8_9GAMM</name>
<comment type="caution">
    <text evidence="4">The sequence shown here is derived from an EMBL/GenBank/DDBJ whole genome shotgun (WGS) entry which is preliminary data.</text>
</comment>
<dbReference type="Pfam" id="PF07968">
    <property type="entry name" value="Leukocidin"/>
    <property type="match status" value="1"/>
</dbReference>
<feature type="domain" description="Ricin B lectin" evidence="3">
    <location>
        <begin position="488"/>
        <end position="605"/>
    </location>
</feature>
<keyword evidence="1 2" id="KW-0732">Signal</keyword>
<dbReference type="Gene3D" id="2.70.240.20">
    <property type="entry name" value="Leukocidin/Hemolysin toxin, cytolysin domain"/>
    <property type="match status" value="1"/>
</dbReference>
<dbReference type="Gene3D" id="3.30.110.130">
    <property type="entry name" value="Hemolytic toxin, N-terminal domain"/>
    <property type="match status" value="1"/>
</dbReference>
<gene>
    <name evidence="4" type="ORF">CUC53_11450</name>
</gene>
<sequence length="622" mass="68899">MKHTNTRKNITQVPHLSLLALALLAGSGHAEDIGERSAQGIAMLASLPSELGVTYLNAKVWVAGEEAHLLPISRDQLRERVLTKGETLLIDFSELTDSSRRQQAKKAMEQLAGVSFDANVVLVSAYKGEMLFTPLSGMDDPAFYQTMARAESLVAYQDSQARPTAGETGLPHVAFYLNVNRPISAAECTFPRSRTWDRGSRVFCDSANISLVYRVTLERSLQFGNTGAATPDAKIVRISLDEESAGAGIQLNETLGWVENSADYLVLDGWAKDYATDAIAQDYRLTIAASNTKATLLRSTPGNLNSNYEHREISGFQIGVTGGAEVSKEGPKAKLEASATFSQQRQLAYNTQDYRIEHSAPNAQRVSFSWVREQYATAESLLASKTATVWGMGYNVDHTRIKPLSYQGFVPNLDVIYKAAPDEQGSTAFNIDSSVNIRPLYTGIYKHYYVFGGHISFQGFDDADKRRRVTASETFTVNWNHPVFTGGRPVNVQLGSFDNRCLSADSQHTLSAVTCDETSVAQSFIYDQNGRYVSAQDTRFCLDGNNLEQLQRCSQSLGQRWEWQQNSDQLRNLRNHQQLGHDKQTGALALYDENGEPSHVSVRTLTSYTRIFSAPDRAQQTY</sequence>
<proteinExistence type="predicted"/>
<protein>
    <submittedName>
        <fullName evidence="4">Hemolysin</fullName>
    </submittedName>
</protein>
<feature type="signal peptide" evidence="2">
    <location>
        <begin position="1"/>
        <end position="30"/>
    </location>
</feature>
<dbReference type="OrthoDB" id="6194540at2"/>
<dbReference type="Pfam" id="PF12563">
    <property type="entry name" value="Hemolysin_N"/>
    <property type="match status" value="1"/>
</dbReference>
<dbReference type="Proteomes" id="UP000235861">
    <property type="component" value="Unassembled WGS sequence"/>
</dbReference>
<dbReference type="SUPFAM" id="SSF50370">
    <property type="entry name" value="Ricin B-like lectins"/>
    <property type="match status" value="1"/>
</dbReference>
<dbReference type="SMART" id="SM00458">
    <property type="entry name" value="RICIN"/>
    <property type="match status" value="1"/>
</dbReference>
<dbReference type="AlphaFoldDB" id="A0A2H9U3N8"/>
<dbReference type="InterPro" id="IPR044883">
    <property type="entry name" value="Hemolysin_pre-stem_dom_sf"/>
</dbReference>
<accession>A0A2H9U3N8</accession>
<dbReference type="GO" id="GO:0051715">
    <property type="term" value="P:cytolysis in another organism"/>
    <property type="evidence" value="ECO:0007669"/>
    <property type="project" value="InterPro"/>
</dbReference>
<dbReference type="InterPro" id="IPR035992">
    <property type="entry name" value="Ricin_B-like_lectins"/>
</dbReference>
<dbReference type="PROSITE" id="PS50231">
    <property type="entry name" value="RICIN_B_LECTIN"/>
    <property type="match status" value="1"/>
</dbReference>
<dbReference type="CDD" id="cd23423">
    <property type="entry name" value="beta-trefoil_Ricin_hemolysin"/>
    <property type="match status" value="1"/>
</dbReference>
<organism evidence="4 5">
    <name type="scientific">Aeromonas cavernicola</name>
    <dbReference type="NCBI Taxonomy" id="1006623"/>
    <lineage>
        <taxon>Bacteria</taxon>
        <taxon>Pseudomonadati</taxon>
        <taxon>Pseudomonadota</taxon>
        <taxon>Gammaproteobacteria</taxon>
        <taxon>Aeromonadales</taxon>
        <taxon>Aeromonadaceae</taxon>
        <taxon>Aeromonas</taxon>
    </lineage>
</organism>
<dbReference type="InterPro" id="IPR036435">
    <property type="entry name" value="Leukocidin/porin_MspA_sf"/>
</dbReference>
<dbReference type="InterPro" id="IPR043080">
    <property type="entry name" value="Hemolysin_N_sf"/>
</dbReference>
<keyword evidence="5" id="KW-1185">Reference proteome</keyword>
<evidence type="ECO:0000259" key="3">
    <source>
        <dbReference type="SMART" id="SM00458"/>
    </source>
</evidence>